<dbReference type="Pfam" id="PF13560">
    <property type="entry name" value="HTH_31"/>
    <property type="match status" value="1"/>
</dbReference>
<feature type="region of interest" description="Disordered" evidence="1">
    <location>
        <begin position="105"/>
        <end position="131"/>
    </location>
</feature>
<dbReference type="AlphaFoldDB" id="A0A160NYB0"/>
<keyword evidence="4" id="KW-1185">Reference proteome</keyword>
<proteinExistence type="predicted"/>
<dbReference type="Pfam" id="PF01471">
    <property type="entry name" value="PG_binding_1"/>
    <property type="match status" value="2"/>
</dbReference>
<evidence type="ECO:0000313" key="4">
    <source>
        <dbReference type="Proteomes" id="UP000217676"/>
    </source>
</evidence>
<dbReference type="Gene3D" id="1.10.101.10">
    <property type="entry name" value="PGBD-like superfamily/PGBD"/>
    <property type="match status" value="2"/>
</dbReference>
<feature type="region of interest" description="Disordered" evidence="1">
    <location>
        <begin position="1"/>
        <end position="20"/>
    </location>
</feature>
<dbReference type="EMBL" id="AP017424">
    <property type="protein sequence ID" value="BAU83234.1"/>
    <property type="molecule type" value="Genomic_DNA"/>
</dbReference>
<dbReference type="InterPro" id="IPR001387">
    <property type="entry name" value="Cro/C1-type_HTH"/>
</dbReference>
<accession>A0A160NYB0</accession>
<dbReference type="InterPro" id="IPR002477">
    <property type="entry name" value="Peptidoglycan-bd-like"/>
</dbReference>
<evidence type="ECO:0000259" key="2">
    <source>
        <dbReference type="PROSITE" id="PS50943"/>
    </source>
</evidence>
<dbReference type="Proteomes" id="UP000217676">
    <property type="component" value="Chromosome"/>
</dbReference>
<dbReference type="KEGG" id="slau:SLA_2306"/>
<sequence length="344" mass="37317">MTQRSEGQTHDQSQGREQSAGVRLARLLRRWWEESGGPSGGTRPTQQALAARLGVDQTTLSRYLNPGHLSTAPLRVVEALHTHLRAPAAEIDEARALCATALRENGRQRTAAADPAPRKDEATPAPAPTPAVTVRSASPWLPPALVGSAVVMAFTAGIVAHAWFSASPRADPAGGAAGAVATRMTGHKWPVLIMREEDQYTRARVLQYLLRSWGYKVRTDGFFREDTRDAVVDFQKKNDLTADGKVGDQTWPELVKEVGPGSGPFEVRALQELLNNVDQGATPVTGTFTTTTGADLGYFQRLHGLPETRRANQETWLALLVRQLPPATAPDYQRSMSPPPVAAR</sequence>
<dbReference type="CDD" id="cd00093">
    <property type="entry name" value="HTH_XRE"/>
    <property type="match status" value="1"/>
</dbReference>
<gene>
    <name evidence="3" type="ORF">SLA_2306</name>
</gene>
<dbReference type="InterPro" id="IPR036366">
    <property type="entry name" value="PGBDSf"/>
</dbReference>
<evidence type="ECO:0000313" key="3">
    <source>
        <dbReference type="EMBL" id="BAU83234.1"/>
    </source>
</evidence>
<feature type="domain" description="HTH cro/C1-type" evidence="2">
    <location>
        <begin position="45"/>
        <end position="65"/>
    </location>
</feature>
<protein>
    <recommendedName>
        <fullName evidence="2">HTH cro/C1-type domain-containing protein</fullName>
    </recommendedName>
</protein>
<dbReference type="PROSITE" id="PS50943">
    <property type="entry name" value="HTH_CROC1"/>
    <property type="match status" value="1"/>
</dbReference>
<organism evidence="3 4">
    <name type="scientific">Streptomyces laurentii</name>
    <dbReference type="NCBI Taxonomy" id="39478"/>
    <lineage>
        <taxon>Bacteria</taxon>
        <taxon>Bacillati</taxon>
        <taxon>Actinomycetota</taxon>
        <taxon>Actinomycetes</taxon>
        <taxon>Kitasatosporales</taxon>
        <taxon>Streptomycetaceae</taxon>
        <taxon>Streptomyces</taxon>
    </lineage>
</organism>
<name>A0A160NYB0_STRLU</name>
<dbReference type="InterPro" id="IPR036365">
    <property type="entry name" value="PGBD-like_sf"/>
</dbReference>
<dbReference type="SUPFAM" id="SSF47090">
    <property type="entry name" value="PGBD-like"/>
    <property type="match status" value="2"/>
</dbReference>
<reference evidence="3 4" key="1">
    <citation type="journal article" date="2016" name="Genome Announc.">
        <title>Complete Genome Sequence of Thiostrepton-Producing Streptomyces laurentii ATCC 31255.</title>
        <authorList>
            <person name="Doi K."/>
            <person name="Fujino Y."/>
            <person name="Nagayoshi Y."/>
            <person name="Ohshima T."/>
            <person name="Ogata S."/>
        </authorList>
    </citation>
    <scope>NUCLEOTIDE SEQUENCE [LARGE SCALE GENOMIC DNA]</scope>
    <source>
        <strain evidence="3 4">ATCC 31255</strain>
    </source>
</reference>
<evidence type="ECO:0000256" key="1">
    <source>
        <dbReference type="SAM" id="MobiDB-lite"/>
    </source>
</evidence>
<feature type="compositionally biased region" description="Polar residues" evidence="1">
    <location>
        <begin position="1"/>
        <end position="17"/>
    </location>
</feature>
<dbReference type="RefSeq" id="WP_359883364.1">
    <property type="nucleotide sequence ID" value="NZ_JBEYHT010000061.1"/>
</dbReference>